<dbReference type="GO" id="GO:0005886">
    <property type="term" value="C:plasma membrane"/>
    <property type="evidence" value="ECO:0007669"/>
    <property type="project" value="TreeGrafter"/>
</dbReference>
<feature type="transmembrane region" description="Helical" evidence="12">
    <location>
        <begin position="39"/>
        <end position="64"/>
    </location>
</feature>
<name>A0A1S3HZX9_LINAN</name>
<evidence type="ECO:0000256" key="10">
    <source>
        <dbReference type="ARBA" id="ARBA00023303"/>
    </source>
</evidence>
<evidence type="ECO:0000256" key="4">
    <source>
        <dbReference type="ARBA" id="ARBA00022692"/>
    </source>
</evidence>
<keyword evidence="3 11" id="KW-0894">Sodium channel</keyword>
<evidence type="ECO:0000256" key="2">
    <source>
        <dbReference type="ARBA" id="ARBA00022448"/>
    </source>
</evidence>
<comment type="subcellular location">
    <subcellularLocation>
        <location evidence="1">Membrane</location>
        <topology evidence="1">Multi-pass membrane protein</topology>
    </subcellularLocation>
</comment>
<dbReference type="PANTHER" id="PTHR11690">
    <property type="entry name" value="AMILORIDE-SENSITIVE SODIUM CHANNEL-RELATED"/>
    <property type="match status" value="1"/>
</dbReference>
<dbReference type="InterPro" id="IPR001873">
    <property type="entry name" value="ENaC"/>
</dbReference>
<keyword evidence="13" id="KW-1185">Reference proteome</keyword>
<proteinExistence type="inferred from homology"/>
<evidence type="ECO:0000313" key="14">
    <source>
        <dbReference type="RefSeq" id="XP_013391126.1"/>
    </source>
</evidence>
<keyword evidence="8 12" id="KW-0472">Membrane</keyword>
<dbReference type="KEGG" id="lak:106159391"/>
<dbReference type="AlphaFoldDB" id="A0A1S3HZX9"/>
<evidence type="ECO:0000256" key="1">
    <source>
        <dbReference type="ARBA" id="ARBA00004141"/>
    </source>
</evidence>
<keyword evidence="9 11" id="KW-0739">Sodium transport</keyword>
<keyword evidence="4 11" id="KW-0812">Transmembrane</keyword>
<dbReference type="InParanoid" id="A0A1S3HZX9"/>
<dbReference type="Pfam" id="PF00858">
    <property type="entry name" value="ASC"/>
    <property type="match status" value="1"/>
</dbReference>
<dbReference type="Proteomes" id="UP000085678">
    <property type="component" value="Unplaced"/>
</dbReference>
<keyword evidence="10 11" id="KW-0407">Ion channel</keyword>
<dbReference type="FunCoup" id="A0A1S3HZX9">
    <property type="interactions" value="34"/>
</dbReference>
<evidence type="ECO:0000256" key="8">
    <source>
        <dbReference type="ARBA" id="ARBA00023136"/>
    </source>
</evidence>
<keyword evidence="7 11" id="KW-0406">Ion transport</keyword>
<evidence type="ECO:0000313" key="13">
    <source>
        <dbReference type="Proteomes" id="UP000085678"/>
    </source>
</evidence>
<evidence type="ECO:0000256" key="12">
    <source>
        <dbReference type="SAM" id="Phobius"/>
    </source>
</evidence>
<keyword evidence="2 11" id="KW-0813">Transport</keyword>
<sequence length="508" mass="57066">MGTEATTEEEHTPEYEFATNTSAHGFARVADNKYTLSRVIWVLLILTGFGVATWQITMRFIAYYKYDTTTKITMTFSKTLQFPAVTICNVNKYLKSQLDQTDIDFLDQATSMLNPYDYAYNPYSYEDYSYYDYGGSGDAAYGVPPAAPSGNTGSVNIDDLMANISLWYPGGFDFANFTKEKGWQLTDTNIHCEFKGVKCNISKSFTPVLTEYGLCYTFNAVPNSKPRVFQDQPGIGNGLKLIVNIEQSEYTNKMERGDPIEVGLLFQVHNQSEPPMMETKSLAVPPGFHAYAGVKRTDSAEMEPPYGICDRASPLKYYSVYTMSACVQECKLDHMMGNCTCKLLNYPGPGEVCSPKQIVECVKPILLEIKKNFTHMCPCKIPCQSVNYETYLSYAKLPSDETAPEVAMEYGVAQSDIEKNILVLDIFFQDLNYVISEQLPAIESSGLISDLGGQFGLFMGFSLLTLVEFIEFGFTRLILFICRPKKKKRTITPVLPKEESNSKSAFHY</sequence>
<dbReference type="PANTHER" id="PTHR11690:SF286">
    <property type="entry name" value="ACID-SENSING ION CHANNEL 5"/>
    <property type="match status" value="1"/>
</dbReference>
<dbReference type="GO" id="GO:0015280">
    <property type="term" value="F:ligand-gated sodium channel activity"/>
    <property type="evidence" value="ECO:0007669"/>
    <property type="project" value="TreeGrafter"/>
</dbReference>
<dbReference type="Gene3D" id="1.10.287.770">
    <property type="entry name" value="YojJ-like"/>
    <property type="match status" value="1"/>
</dbReference>
<evidence type="ECO:0000256" key="5">
    <source>
        <dbReference type="ARBA" id="ARBA00022989"/>
    </source>
</evidence>
<gene>
    <name evidence="14" type="primary">LOC106159391</name>
</gene>
<reference evidence="14" key="1">
    <citation type="submission" date="2025-08" db="UniProtKB">
        <authorList>
            <consortium name="RefSeq"/>
        </authorList>
    </citation>
    <scope>IDENTIFICATION</scope>
    <source>
        <tissue evidence="14">Gonads</tissue>
    </source>
</reference>
<dbReference type="GeneID" id="106159391"/>
<evidence type="ECO:0000256" key="3">
    <source>
        <dbReference type="ARBA" id="ARBA00022461"/>
    </source>
</evidence>
<keyword evidence="6" id="KW-0915">Sodium</keyword>
<accession>A0A1S3HZX9</accession>
<comment type="similarity">
    <text evidence="11">Belongs to the amiloride-sensitive sodium channel (TC 1.A.6) family.</text>
</comment>
<dbReference type="OrthoDB" id="10068240at2759"/>
<evidence type="ECO:0000256" key="6">
    <source>
        <dbReference type="ARBA" id="ARBA00023053"/>
    </source>
</evidence>
<organism evidence="13 14">
    <name type="scientific">Lingula anatina</name>
    <name type="common">Brachiopod</name>
    <name type="synonym">Lingula unguis</name>
    <dbReference type="NCBI Taxonomy" id="7574"/>
    <lineage>
        <taxon>Eukaryota</taxon>
        <taxon>Metazoa</taxon>
        <taxon>Spiralia</taxon>
        <taxon>Lophotrochozoa</taxon>
        <taxon>Brachiopoda</taxon>
        <taxon>Linguliformea</taxon>
        <taxon>Lingulata</taxon>
        <taxon>Lingulida</taxon>
        <taxon>Linguloidea</taxon>
        <taxon>Lingulidae</taxon>
        <taxon>Lingula</taxon>
    </lineage>
</organism>
<feature type="transmembrane region" description="Helical" evidence="12">
    <location>
        <begin position="455"/>
        <end position="479"/>
    </location>
</feature>
<protein>
    <submittedName>
        <fullName evidence="14">Acid-sensing ion channel 1B-like</fullName>
    </submittedName>
</protein>
<dbReference type="RefSeq" id="XP_013391126.1">
    <property type="nucleotide sequence ID" value="XM_013535672.1"/>
</dbReference>
<keyword evidence="5 12" id="KW-1133">Transmembrane helix</keyword>
<evidence type="ECO:0000256" key="11">
    <source>
        <dbReference type="RuleBase" id="RU000679"/>
    </source>
</evidence>
<evidence type="ECO:0000256" key="9">
    <source>
        <dbReference type="ARBA" id="ARBA00023201"/>
    </source>
</evidence>
<dbReference type="PRINTS" id="PR01078">
    <property type="entry name" value="AMINACHANNEL"/>
</dbReference>
<evidence type="ECO:0000256" key="7">
    <source>
        <dbReference type="ARBA" id="ARBA00023065"/>
    </source>
</evidence>
<dbReference type="Gene3D" id="2.60.470.10">
    <property type="entry name" value="Acid-sensing ion channels like domains"/>
    <property type="match status" value="1"/>
</dbReference>